<evidence type="ECO:0000313" key="1">
    <source>
        <dbReference type="EnsemblPlants" id="TuG1812G0200003230.01.T02"/>
    </source>
</evidence>
<dbReference type="AlphaFoldDB" id="A0A8R7PFE0"/>
<sequence length="134" mass="14623">MACRALALRTLLLPDPLHHLSLRAAASAPAAPFPCRRRRRNFRCCSSSSGGGPGEQGQPPQEAVLEAISTEVAKSKGRVALTTNMVIGGTVTDDSSDEWLVLDQKCRISRFCSWYHEIVYLGKPDWLVTVLQSA</sequence>
<dbReference type="Gramene" id="TuG1812G0200003230.01.T02">
    <property type="protein sequence ID" value="TuG1812G0200003230.01.T02"/>
    <property type="gene ID" value="TuG1812G0200003230.01"/>
</dbReference>
<dbReference type="PANTHER" id="PTHR34782:SF1">
    <property type="entry name" value="PHOSPHORIBOSYLFORMYLGLYCINAMIDINE SYNTHASE"/>
    <property type="match status" value="1"/>
</dbReference>
<reference evidence="2" key="1">
    <citation type="journal article" date="2013" name="Nature">
        <title>Draft genome of the wheat A-genome progenitor Triticum urartu.</title>
        <authorList>
            <person name="Ling H.Q."/>
            <person name="Zhao S."/>
            <person name="Liu D."/>
            <person name="Wang J."/>
            <person name="Sun H."/>
            <person name="Zhang C."/>
            <person name="Fan H."/>
            <person name="Li D."/>
            <person name="Dong L."/>
            <person name="Tao Y."/>
            <person name="Gao C."/>
            <person name="Wu H."/>
            <person name="Li Y."/>
            <person name="Cui Y."/>
            <person name="Guo X."/>
            <person name="Zheng S."/>
            <person name="Wang B."/>
            <person name="Yu K."/>
            <person name="Liang Q."/>
            <person name="Yang W."/>
            <person name="Lou X."/>
            <person name="Chen J."/>
            <person name="Feng M."/>
            <person name="Jian J."/>
            <person name="Zhang X."/>
            <person name="Luo G."/>
            <person name="Jiang Y."/>
            <person name="Liu J."/>
            <person name="Wang Z."/>
            <person name="Sha Y."/>
            <person name="Zhang B."/>
            <person name="Wu H."/>
            <person name="Tang D."/>
            <person name="Shen Q."/>
            <person name="Xue P."/>
            <person name="Zou S."/>
            <person name="Wang X."/>
            <person name="Liu X."/>
            <person name="Wang F."/>
            <person name="Yang Y."/>
            <person name="An X."/>
            <person name="Dong Z."/>
            <person name="Zhang K."/>
            <person name="Zhang X."/>
            <person name="Luo M.C."/>
            <person name="Dvorak J."/>
            <person name="Tong Y."/>
            <person name="Wang J."/>
            <person name="Yang H."/>
            <person name="Li Z."/>
            <person name="Wang D."/>
            <person name="Zhang A."/>
            <person name="Wang J."/>
        </authorList>
    </citation>
    <scope>NUCLEOTIDE SEQUENCE</scope>
    <source>
        <strain evidence="2">cv. G1812</strain>
    </source>
</reference>
<organism evidence="1 2">
    <name type="scientific">Triticum urartu</name>
    <name type="common">Red wild einkorn</name>
    <name type="synonym">Crithodium urartu</name>
    <dbReference type="NCBI Taxonomy" id="4572"/>
    <lineage>
        <taxon>Eukaryota</taxon>
        <taxon>Viridiplantae</taxon>
        <taxon>Streptophyta</taxon>
        <taxon>Embryophyta</taxon>
        <taxon>Tracheophyta</taxon>
        <taxon>Spermatophyta</taxon>
        <taxon>Magnoliopsida</taxon>
        <taxon>Liliopsida</taxon>
        <taxon>Poales</taxon>
        <taxon>Poaceae</taxon>
        <taxon>BOP clade</taxon>
        <taxon>Pooideae</taxon>
        <taxon>Triticodae</taxon>
        <taxon>Triticeae</taxon>
        <taxon>Triticinae</taxon>
        <taxon>Triticum</taxon>
    </lineage>
</organism>
<protein>
    <submittedName>
        <fullName evidence="1">Uncharacterized protein</fullName>
    </submittedName>
</protein>
<accession>A0A8R7PFE0</accession>
<name>A0A8R7PFE0_TRIUA</name>
<dbReference type="EnsemblPlants" id="TuG1812G0200003230.01.T02">
    <property type="protein sequence ID" value="TuG1812G0200003230.01.T02"/>
    <property type="gene ID" value="TuG1812G0200003230.01"/>
</dbReference>
<evidence type="ECO:0000313" key="2">
    <source>
        <dbReference type="Proteomes" id="UP000015106"/>
    </source>
</evidence>
<reference evidence="1" key="3">
    <citation type="submission" date="2022-06" db="UniProtKB">
        <authorList>
            <consortium name="EnsemblPlants"/>
        </authorList>
    </citation>
    <scope>IDENTIFICATION</scope>
</reference>
<proteinExistence type="predicted"/>
<dbReference type="PANTHER" id="PTHR34782">
    <property type="entry name" value="PHOSPHORIBOSYLFORMYLGLYCINAMIDINE SYNTHASE"/>
    <property type="match status" value="1"/>
</dbReference>
<dbReference type="Proteomes" id="UP000015106">
    <property type="component" value="Chromosome 2"/>
</dbReference>
<reference evidence="1" key="2">
    <citation type="submission" date="2018-03" db="EMBL/GenBank/DDBJ databases">
        <title>The Triticum urartu genome reveals the dynamic nature of wheat genome evolution.</title>
        <authorList>
            <person name="Ling H."/>
            <person name="Ma B."/>
            <person name="Shi X."/>
            <person name="Liu H."/>
            <person name="Dong L."/>
            <person name="Sun H."/>
            <person name="Cao Y."/>
            <person name="Gao Q."/>
            <person name="Zheng S."/>
            <person name="Li Y."/>
            <person name="Yu Y."/>
            <person name="Du H."/>
            <person name="Qi M."/>
            <person name="Li Y."/>
            <person name="Yu H."/>
            <person name="Cui Y."/>
            <person name="Wang N."/>
            <person name="Chen C."/>
            <person name="Wu H."/>
            <person name="Zhao Y."/>
            <person name="Zhang J."/>
            <person name="Li Y."/>
            <person name="Zhou W."/>
            <person name="Zhang B."/>
            <person name="Hu W."/>
            <person name="Eijk M."/>
            <person name="Tang J."/>
            <person name="Witsenboer H."/>
            <person name="Zhao S."/>
            <person name="Li Z."/>
            <person name="Zhang A."/>
            <person name="Wang D."/>
            <person name="Liang C."/>
        </authorList>
    </citation>
    <scope>NUCLEOTIDE SEQUENCE [LARGE SCALE GENOMIC DNA]</scope>
    <source>
        <strain evidence="1">cv. G1812</strain>
    </source>
</reference>
<keyword evidence="2" id="KW-1185">Reference proteome</keyword>
<gene>
    <name evidence="1" type="primary">LOC125537893</name>
</gene>